<sequence length="632" mass="71524">MMKQPFLLIVSLLALSRVNAQEIYDVSKIPAELLKNASVVIRNEEQVYEVKNPGTAVLTYKTAITILNKNGESASNMHEFYDKFSGISSLKATLYNDKGIKIKDYKSSDFKDRSAVSDGTLYQDDRVKYLDFMYTDYPYTIAYSYTVDYSGIRSYPTWYPASNWGYAVEQSNYIFRIPETMTFKYLKSKNVKTDSIKIKDKIQYQWSCKNVPALEYEPMSMGLKNVMPWVSVAPNQFEFDNSKANIETWASLGSWLFNLSSGMQVLPEGAKTKIQGLLKTAKDPKEKIRILYNYLQSNTRYVGVQLGIGGYKPIAAEKVAAVNYGDCKGLSNYMKAMLQEAGIKSDLVILGNDMPSINKQYASMNQTNHMILCVPLEKDTVWLECTSQLMPAGFIGNSNSNRTVLLITENGGKLVQTPVYDPASNYQKRSTKVNLDEEGSALVSIETQYANAQYEDNVAMLLIDPTAQRKRIMNSLSIPNMQIGTLSYTQPDKNAAVLNEQIGLKCTQLLTKGGDKLFMTLNLLNRQETAVTALEDRKTFFSIDYSFNDEDEIVYTIPKGYKVEFMPKDVLIESEFGRYTAKVVAKDNTLVYTRTKTMTSKAYPPEKYNDFVAFHKKIYQADKQKGILAKIE</sequence>
<dbReference type="HOGENOM" id="CLU_027424_1_0_10"/>
<dbReference type="eggNOG" id="COG1305">
    <property type="taxonomic scope" value="Bacteria"/>
</dbReference>
<dbReference type="InterPro" id="IPR038765">
    <property type="entry name" value="Papain-like_cys_pep_sf"/>
</dbReference>
<feature type="signal peptide" evidence="1">
    <location>
        <begin position="1"/>
        <end position="20"/>
    </location>
</feature>
<evidence type="ECO:0000313" key="4">
    <source>
        <dbReference type="EMBL" id="ACU03804.1"/>
    </source>
</evidence>
<dbReference type="Gene3D" id="2.60.120.1130">
    <property type="match status" value="1"/>
</dbReference>
<keyword evidence="1" id="KW-0732">Signal</keyword>
<dbReference type="AlphaFoldDB" id="C6XUF4"/>
<evidence type="ECO:0008006" key="6">
    <source>
        <dbReference type="Google" id="ProtNLM"/>
    </source>
</evidence>
<protein>
    <recommendedName>
        <fullName evidence="6">DUF3857 domain-containing protein</fullName>
    </recommendedName>
</protein>
<evidence type="ECO:0000259" key="3">
    <source>
        <dbReference type="Pfam" id="PF12969"/>
    </source>
</evidence>
<dbReference type="Proteomes" id="UP000000852">
    <property type="component" value="Chromosome"/>
</dbReference>
<evidence type="ECO:0000259" key="2">
    <source>
        <dbReference type="Pfam" id="PF01841"/>
    </source>
</evidence>
<dbReference type="InterPro" id="IPR002931">
    <property type="entry name" value="Transglutaminase-like"/>
</dbReference>
<dbReference type="Pfam" id="PF01841">
    <property type="entry name" value="Transglut_core"/>
    <property type="match status" value="1"/>
</dbReference>
<dbReference type="KEGG" id="phe:Phep_1591"/>
<evidence type="ECO:0000256" key="1">
    <source>
        <dbReference type="SAM" id="SignalP"/>
    </source>
</evidence>
<dbReference type="OrthoDB" id="8595007at2"/>
<reference evidence="4 5" key="1">
    <citation type="journal article" date="2009" name="Stand. Genomic Sci.">
        <title>Complete genome sequence of Pedobacter heparinus type strain (HIM 762-3).</title>
        <authorList>
            <person name="Han C."/>
            <person name="Spring S."/>
            <person name="Lapidus A."/>
            <person name="Del Rio T.G."/>
            <person name="Tice H."/>
            <person name="Copeland A."/>
            <person name="Cheng J.F."/>
            <person name="Lucas S."/>
            <person name="Chen F."/>
            <person name="Nolan M."/>
            <person name="Bruce D."/>
            <person name="Goodwin L."/>
            <person name="Pitluck S."/>
            <person name="Ivanova N."/>
            <person name="Mavromatis K."/>
            <person name="Mikhailova N."/>
            <person name="Pati A."/>
            <person name="Chen A."/>
            <person name="Palaniappan K."/>
            <person name="Land M."/>
            <person name="Hauser L."/>
            <person name="Chang Y.J."/>
            <person name="Jeffries C.C."/>
            <person name="Saunders E."/>
            <person name="Chertkov O."/>
            <person name="Brettin T."/>
            <person name="Goker M."/>
            <person name="Rohde M."/>
            <person name="Bristow J."/>
            <person name="Eisen J.A."/>
            <person name="Markowitz V."/>
            <person name="Hugenholtz P."/>
            <person name="Kyrpides N.C."/>
            <person name="Klenk H.P."/>
            <person name="Detter J.C."/>
        </authorList>
    </citation>
    <scope>NUCLEOTIDE SEQUENCE [LARGE SCALE GENOMIC DNA]</scope>
    <source>
        <strain evidence="5">ATCC 13125 / DSM 2366 / CIP 104194 / JCM 7457 / NBRC 12017 / NCIMB 9290 / NRRL B-14731 / HIM 762-3</strain>
    </source>
</reference>
<gene>
    <name evidence="4" type="ordered locus">Phep_1591</name>
</gene>
<dbReference type="RefSeq" id="WP_015807419.1">
    <property type="nucleotide sequence ID" value="NC_013061.1"/>
</dbReference>
<dbReference type="Pfam" id="PF12969">
    <property type="entry name" value="DUF3857"/>
    <property type="match status" value="1"/>
</dbReference>
<name>C6XUF4_PEDHD</name>
<dbReference type="SUPFAM" id="SSF54001">
    <property type="entry name" value="Cysteine proteinases"/>
    <property type="match status" value="1"/>
</dbReference>
<dbReference type="EMBL" id="CP001681">
    <property type="protein sequence ID" value="ACU03804.1"/>
    <property type="molecule type" value="Genomic_DNA"/>
</dbReference>
<keyword evidence="5" id="KW-1185">Reference proteome</keyword>
<proteinExistence type="predicted"/>
<evidence type="ECO:0000313" key="5">
    <source>
        <dbReference type="Proteomes" id="UP000000852"/>
    </source>
</evidence>
<dbReference type="InterPro" id="IPR024618">
    <property type="entry name" value="DUF3857"/>
</dbReference>
<feature type="chain" id="PRO_5002974140" description="DUF3857 domain-containing protein" evidence="1">
    <location>
        <begin position="21"/>
        <end position="632"/>
    </location>
</feature>
<feature type="domain" description="DUF3857" evidence="3">
    <location>
        <begin position="53"/>
        <end position="214"/>
    </location>
</feature>
<feature type="domain" description="Transglutaminase-like" evidence="2">
    <location>
        <begin position="275"/>
        <end position="352"/>
    </location>
</feature>
<dbReference type="Gene3D" id="2.60.40.3140">
    <property type="match status" value="1"/>
</dbReference>
<dbReference type="Gene3D" id="3.10.620.30">
    <property type="match status" value="1"/>
</dbReference>
<organism evidence="4 5">
    <name type="scientific">Pedobacter heparinus (strain ATCC 13125 / DSM 2366 / CIP 104194 / JCM 7457 / NBRC 12017 / NCIMB 9290 / NRRL B-14731 / HIM 762-3)</name>
    <dbReference type="NCBI Taxonomy" id="485917"/>
    <lineage>
        <taxon>Bacteria</taxon>
        <taxon>Pseudomonadati</taxon>
        <taxon>Bacteroidota</taxon>
        <taxon>Sphingobacteriia</taxon>
        <taxon>Sphingobacteriales</taxon>
        <taxon>Sphingobacteriaceae</taxon>
        <taxon>Pedobacter</taxon>
    </lineage>
</organism>
<dbReference type="STRING" id="485917.Phep_1591"/>
<accession>C6XUF4</accession>